<dbReference type="Proteomes" id="UP000006160">
    <property type="component" value="Unassembled WGS sequence"/>
</dbReference>
<evidence type="ECO:0000256" key="9">
    <source>
        <dbReference type="ARBA" id="ARBA00023136"/>
    </source>
</evidence>
<evidence type="ECO:0000313" key="11">
    <source>
        <dbReference type="EMBL" id="EES91508.1"/>
    </source>
</evidence>
<organism evidence="11 12">
    <name type="scientific">Clostridium botulinum D str. 1873</name>
    <dbReference type="NCBI Taxonomy" id="592027"/>
    <lineage>
        <taxon>Bacteria</taxon>
        <taxon>Bacillati</taxon>
        <taxon>Bacillota</taxon>
        <taxon>Clostridia</taxon>
        <taxon>Eubacteriales</taxon>
        <taxon>Clostridiaceae</taxon>
        <taxon>Clostridium</taxon>
    </lineage>
</organism>
<evidence type="ECO:0000256" key="5">
    <source>
        <dbReference type="ARBA" id="ARBA00022500"/>
    </source>
</evidence>
<evidence type="ECO:0000313" key="12">
    <source>
        <dbReference type="Proteomes" id="UP000006160"/>
    </source>
</evidence>
<evidence type="ECO:0000256" key="8">
    <source>
        <dbReference type="ARBA" id="ARBA00022989"/>
    </source>
</evidence>
<keyword evidence="11" id="KW-0282">Flagellum</keyword>
<name>A0A9P2LLE6_CLOBO</name>
<dbReference type="Pfam" id="PF03748">
    <property type="entry name" value="FliL"/>
    <property type="match status" value="1"/>
</dbReference>
<dbReference type="GO" id="GO:0005886">
    <property type="term" value="C:plasma membrane"/>
    <property type="evidence" value="ECO:0007669"/>
    <property type="project" value="UniProtKB-SubCell"/>
</dbReference>
<dbReference type="GO" id="GO:0009425">
    <property type="term" value="C:bacterial-type flagellum basal body"/>
    <property type="evidence" value="ECO:0007669"/>
    <property type="project" value="InterPro"/>
</dbReference>
<dbReference type="InterPro" id="IPR005503">
    <property type="entry name" value="FliL"/>
</dbReference>
<comment type="subcellular location">
    <subcellularLocation>
        <location evidence="2">Cell membrane</location>
        <topology evidence="2">Single-pass membrane protein</topology>
    </subcellularLocation>
</comment>
<gene>
    <name evidence="11" type="primary">fliL</name>
    <name evidence="11" type="ORF">CLG_B1146</name>
</gene>
<keyword evidence="5 10" id="KW-0145">Chemotaxis</keyword>
<keyword evidence="6 10" id="KW-0812">Transmembrane</keyword>
<evidence type="ECO:0000256" key="4">
    <source>
        <dbReference type="ARBA" id="ARBA00022475"/>
    </source>
</evidence>
<dbReference type="PANTHER" id="PTHR35091:SF2">
    <property type="entry name" value="FLAGELLAR PROTEIN FLIL"/>
    <property type="match status" value="1"/>
</dbReference>
<protein>
    <recommendedName>
        <fullName evidence="10">Flagellar protein FliL</fullName>
    </recommendedName>
</protein>
<dbReference type="GO" id="GO:0006935">
    <property type="term" value="P:chemotaxis"/>
    <property type="evidence" value="ECO:0007669"/>
    <property type="project" value="UniProtKB-KW"/>
</dbReference>
<evidence type="ECO:0000256" key="1">
    <source>
        <dbReference type="ARBA" id="ARBA00002254"/>
    </source>
</evidence>
<keyword evidence="7 10" id="KW-0283">Flagellar rotation</keyword>
<evidence type="ECO:0000256" key="7">
    <source>
        <dbReference type="ARBA" id="ARBA00022779"/>
    </source>
</evidence>
<keyword evidence="4 10" id="KW-1003">Cell membrane</keyword>
<evidence type="ECO:0000256" key="10">
    <source>
        <dbReference type="RuleBase" id="RU364125"/>
    </source>
</evidence>
<keyword evidence="11" id="KW-0969">Cilium</keyword>
<keyword evidence="8 10" id="KW-1133">Transmembrane helix</keyword>
<proteinExistence type="inferred from homology"/>
<dbReference type="PANTHER" id="PTHR35091">
    <property type="entry name" value="FLAGELLAR PROTEIN FLIL"/>
    <property type="match status" value="1"/>
</dbReference>
<keyword evidence="9 10" id="KW-0472">Membrane</keyword>
<evidence type="ECO:0000256" key="6">
    <source>
        <dbReference type="ARBA" id="ARBA00022692"/>
    </source>
</evidence>
<evidence type="ECO:0000256" key="2">
    <source>
        <dbReference type="ARBA" id="ARBA00004162"/>
    </source>
</evidence>
<sequence length="163" mass="18258">MAEIENRSSSKGNILKIMIIVLLAAILLGGGIFTGYLVASKTKPQSVVTNLSLIQNTLKQRTFALDEFLVNLKSDDASNRYIKTKVSLGYADIKENKTLEDELNTKKTIARDAINSILRTKKKEDFATNAQVEKIKEEIKNKINPLLQDGQIINVYFSEIIIQ</sequence>
<comment type="function">
    <text evidence="1 10">Controls the rotational direction of flagella during chemotaxis.</text>
</comment>
<comment type="similarity">
    <text evidence="3 10">Belongs to the FliL family.</text>
</comment>
<dbReference type="GeneID" id="66319858"/>
<accession>A0A9P2LLE6</accession>
<comment type="caution">
    <text evidence="11">The sequence shown here is derived from an EMBL/GenBank/DDBJ whole genome shotgun (WGS) entry which is preliminary data.</text>
</comment>
<dbReference type="RefSeq" id="WP_003376380.1">
    <property type="nucleotide sequence ID" value="NZ_ACSJ01000007.1"/>
</dbReference>
<keyword evidence="11" id="KW-0966">Cell projection</keyword>
<dbReference type="AlphaFoldDB" id="A0A9P2LLE6"/>
<feature type="transmembrane region" description="Helical" evidence="10">
    <location>
        <begin position="17"/>
        <end position="39"/>
    </location>
</feature>
<evidence type="ECO:0000256" key="3">
    <source>
        <dbReference type="ARBA" id="ARBA00008281"/>
    </source>
</evidence>
<dbReference type="GO" id="GO:0071978">
    <property type="term" value="P:bacterial-type flagellum-dependent swarming motility"/>
    <property type="evidence" value="ECO:0007669"/>
    <property type="project" value="TreeGrafter"/>
</dbReference>
<reference evidence="11 12" key="1">
    <citation type="submission" date="2009-10" db="EMBL/GenBank/DDBJ databases">
        <authorList>
            <person name="Shrivastava S."/>
            <person name="Brinkac L.B."/>
            <person name="Brown J.L."/>
            <person name="Bruce D.B."/>
            <person name="Detter C."/>
            <person name="Green L.D."/>
            <person name="Munk C.A."/>
            <person name="Rogers Y.C."/>
            <person name="Tapia R."/>
            <person name="Saunders E.S."/>
            <person name="Sims D.R."/>
            <person name="Smith L.A."/>
            <person name="Smith T.J."/>
            <person name="Sutton G."/>
            <person name="Brettin T."/>
        </authorList>
    </citation>
    <scope>NUCLEOTIDE SEQUENCE [LARGE SCALE GENOMIC DNA]</scope>
    <source>
        <strain evidence="12">D str. 1873</strain>
    </source>
</reference>
<dbReference type="EMBL" id="ACSJ01000007">
    <property type="protein sequence ID" value="EES91508.1"/>
    <property type="molecule type" value="Genomic_DNA"/>
</dbReference>